<organism evidence="1 2">
    <name type="scientific">Adineta ricciae</name>
    <name type="common">Rotifer</name>
    <dbReference type="NCBI Taxonomy" id="249248"/>
    <lineage>
        <taxon>Eukaryota</taxon>
        <taxon>Metazoa</taxon>
        <taxon>Spiralia</taxon>
        <taxon>Gnathifera</taxon>
        <taxon>Rotifera</taxon>
        <taxon>Eurotatoria</taxon>
        <taxon>Bdelloidea</taxon>
        <taxon>Adinetida</taxon>
        <taxon>Adinetidae</taxon>
        <taxon>Adineta</taxon>
    </lineage>
</organism>
<accession>A0A814HPQ1</accession>
<dbReference type="GO" id="GO:0008080">
    <property type="term" value="F:N-acetyltransferase activity"/>
    <property type="evidence" value="ECO:0007669"/>
    <property type="project" value="TreeGrafter"/>
</dbReference>
<dbReference type="SUPFAM" id="SSF55729">
    <property type="entry name" value="Acyl-CoA N-acyltransferases (Nat)"/>
    <property type="match status" value="1"/>
</dbReference>
<dbReference type="InterPro" id="IPR016181">
    <property type="entry name" value="Acyl_CoA_acyltransferase"/>
</dbReference>
<sequence length="230" mass="26277">MSDEDYVYEVIRNDNDAFFCARLIAEEFCASNPITVFDGVTTDCFFRDVSWSLMQDMLKEGLSFLARHRSSGEIIGAVIAGDLYTHHQKYAYDPSSAPQTIPVSDLLEEMDHLFVTRDFQQELKANLVLHITVAAVRRQHSGKGIAYQMSVAMCNYARNHHGFQYALVQVTNSVTRHIYVDKMNGIEVTIVDPTSWVWKKKHEGLFCPYKDYQGGLIPNILIKLNTEEKK</sequence>
<comment type="caution">
    <text evidence="1">The sequence shown here is derived from an EMBL/GenBank/DDBJ whole genome shotgun (WGS) entry which is preliminary data.</text>
</comment>
<dbReference type="AlphaFoldDB" id="A0A814HPQ1"/>
<reference evidence="1" key="1">
    <citation type="submission" date="2021-02" db="EMBL/GenBank/DDBJ databases">
        <authorList>
            <person name="Nowell W R."/>
        </authorList>
    </citation>
    <scope>NUCLEOTIDE SEQUENCE</scope>
</reference>
<gene>
    <name evidence="1" type="ORF">XAT740_LOCUS13785</name>
</gene>
<protein>
    <recommendedName>
        <fullName evidence="3">N-acetyltransferase domain-containing protein</fullName>
    </recommendedName>
</protein>
<evidence type="ECO:0000313" key="2">
    <source>
        <dbReference type="Proteomes" id="UP000663828"/>
    </source>
</evidence>
<dbReference type="PANTHER" id="PTHR20905:SF1">
    <property type="entry name" value="AT07410P-RELATED"/>
    <property type="match status" value="1"/>
</dbReference>
<dbReference type="PANTHER" id="PTHR20905">
    <property type="entry name" value="N-ACETYLTRANSFERASE-RELATED"/>
    <property type="match status" value="1"/>
</dbReference>
<name>A0A814HPQ1_ADIRI</name>
<dbReference type="Gene3D" id="3.40.630.30">
    <property type="match status" value="1"/>
</dbReference>
<evidence type="ECO:0008006" key="3">
    <source>
        <dbReference type="Google" id="ProtNLM"/>
    </source>
</evidence>
<keyword evidence="2" id="KW-1185">Reference proteome</keyword>
<dbReference type="EMBL" id="CAJNOR010000809">
    <property type="protein sequence ID" value="CAF1012262.1"/>
    <property type="molecule type" value="Genomic_DNA"/>
</dbReference>
<proteinExistence type="predicted"/>
<dbReference type="Proteomes" id="UP000663828">
    <property type="component" value="Unassembled WGS sequence"/>
</dbReference>
<evidence type="ECO:0000313" key="1">
    <source>
        <dbReference type="EMBL" id="CAF1012262.1"/>
    </source>
</evidence>